<dbReference type="EMBL" id="CABFJX010000335">
    <property type="protein sequence ID" value="VTT72235.1"/>
    <property type="molecule type" value="Genomic_DNA"/>
</dbReference>
<gene>
    <name evidence="2" type="ORF">C2S_8482</name>
</gene>
<keyword evidence="1" id="KW-0472">Membrane</keyword>
<evidence type="ECO:0000256" key="1">
    <source>
        <dbReference type="SAM" id="Phobius"/>
    </source>
</evidence>
<name>A0A9Q9RP49_FUSFU</name>
<evidence type="ECO:0000313" key="3">
    <source>
        <dbReference type="Proteomes" id="UP000760494"/>
    </source>
</evidence>
<keyword evidence="1" id="KW-0812">Transmembrane</keyword>
<sequence length="63" mass="7029">MDRLSHLVSDFSRVTLLAALSLSLCLLYLSIKIIGRLFFSPLQHIPGPSFTKLTRAAVWLSTI</sequence>
<dbReference type="Proteomes" id="UP000760494">
    <property type="component" value="Unassembled WGS sequence"/>
</dbReference>
<organism evidence="2 3">
    <name type="scientific">Fusarium fujikuroi</name>
    <name type="common">Bakanae and foot rot disease fungus</name>
    <name type="synonym">Gibberella fujikuroi</name>
    <dbReference type="NCBI Taxonomy" id="5127"/>
    <lineage>
        <taxon>Eukaryota</taxon>
        <taxon>Fungi</taxon>
        <taxon>Dikarya</taxon>
        <taxon>Ascomycota</taxon>
        <taxon>Pezizomycotina</taxon>
        <taxon>Sordariomycetes</taxon>
        <taxon>Hypocreomycetidae</taxon>
        <taxon>Hypocreales</taxon>
        <taxon>Nectriaceae</taxon>
        <taxon>Fusarium</taxon>
        <taxon>Fusarium fujikuroi species complex</taxon>
    </lineage>
</organism>
<feature type="transmembrane region" description="Helical" evidence="1">
    <location>
        <begin position="12"/>
        <end position="31"/>
    </location>
</feature>
<accession>A0A9Q9RP49</accession>
<keyword evidence="1" id="KW-1133">Transmembrane helix</keyword>
<evidence type="ECO:0000313" key="2">
    <source>
        <dbReference type="EMBL" id="VTT72235.1"/>
    </source>
</evidence>
<comment type="caution">
    <text evidence="2">The sequence shown here is derived from an EMBL/GenBank/DDBJ whole genome shotgun (WGS) entry which is preliminary data.</text>
</comment>
<reference evidence="2" key="1">
    <citation type="submission" date="2019-05" db="EMBL/GenBank/DDBJ databases">
        <authorList>
            <person name="Piombo E."/>
        </authorList>
    </citation>
    <scope>NUCLEOTIDE SEQUENCE</scope>
    <source>
        <strain evidence="2">C2S</strain>
    </source>
</reference>
<protein>
    <submittedName>
        <fullName evidence="2">Uncharacterized protein</fullName>
    </submittedName>
</protein>
<proteinExistence type="predicted"/>
<dbReference type="AlphaFoldDB" id="A0A9Q9RP49"/>